<dbReference type="PROSITE" id="PS00086">
    <property type="entry name" value="CYTOCHROME_P450"/>
    <property type="match status" value="1"/>
</dbReference>
<evidence type="ECO:0000256" key="3">
    <source>
        <dbReference type="ARBA" id="ARBA00022723"/>
    </source>
</evidence>
<dbReference type="GO" id="GO:0005506">
    <property type="term" value="F:iron ion binding"/>
    <property type="evidence" value="ECO:0007669"/>
    <property type="project" value="InterPro"/>
</dbReference>
<dbReference type="InterPro" id="IPR036396">
    <property type="entry name" value="Cyt_P450_sf"/>
</dbReference>
<dbReference type="KEGG" id="sroi:IAG44_35390"/>
<keyword evidence="2 7" id="KW-0349">Heme</keyword>
<evidence type="ECO:0000256" key="4">
    <source>
        <dbReference type="ARBA" id="ARBA00023002"/>
    </source>
</evidence>
<dbReference type="InterPro" id="IPR001128">
    <property type="entry name" value="Cyt_P450"/>
</dbReference>
<keyword evidence="3 7" id="KW-0479">Metal-binding</keyword>
<keyword evidence="9" id="KW-1185">Reference proteome</keyword>
<evidence type="ECO:0000313" key="8">
    <source>
        <dbReference type="EMBL" id="QNP74220.1"/>
    </source>
</evidence>
<dbReference type="Pfam" id="PF00067">
    <property type="entry name" value="p450"/>
    <property type="match status" value="1"/>
</dbReference>
<evidence type="ECO:0000256" key="1">
    <source>
        <dbReference type="ARBA" id="ARBA00010617"/>
    </source>
</evidence>
<dbReference type="GO" id="GO:0004497">
    <property type="term" value="F:monooxygenase activity"/>
    <property type="evidence" value="ECO:0007669"/>
    <property type="project" value="UniProtKB-KW"/>
</dbReference>
<dbReference type="SUPFAM" id="SSF48264">
    <property type="entry name" value="Cytochrome P450"/>
    <property type="match status" value="1"/>
</dbReference>
<dbReference type="InterPro" id="IPR002397">
    <property type="entry name" value="Cyt_P450_B"/>
</dbReference>
<evidence type="ECO:0000256" key="5">
    <source>
        <dbReference type="ARBA" id="ARBA00023004"/>
    </source>
</evidence>
<organism evidence="8 9">
    <name type="scientific">Streptomyces roseirectus</name>
    <dbReference type="NCBI Taxonomy" id="2768066"/>
    <lineage>
        <taxon>Bacteria</taxon>
        <taxon>Bacillati</taxon>
        <taxon>Actinomycetota</taxon>
        <taxon>Actinomycetes</taxon>
        <taxon>Kitasatosporales</taxon>
        <taxon>Streptomycetaceae</taxon>
        <taxon>Streptomyces</taxon>
    </lineage>
</organism>
<dbReference type="Gene3D" id="1.10.630.10">
    <property type="entry name" value="Cytochrome P450"/>
    <property type="match status" value="1"/>
</dbReference>
<accession>A0A7H0IN54</accession>
<gene>
    <name evidence="8" type="ORF">IAG44_35390</name>
</gene>
<reference evidence="8 9" key="1">
    <citation type="submission" date="2020-08" db="EMBL/GenBank/DDBJ databases">
        <title>A novel species.</title>
        <authorList>
            <person name="Gao J."/>
        </authorList>
    </citation>
    <scope>NUCLEOTIDE SEQUENCE [LARGE SCALE GENOMIC DNA]</scope>
    <source>
        <strain evidence="8 9">CRXT-G-22</strain>
    </source>
</reference>
<dbReference type="GO" id="GO:0020037">
    <property type="term" value="F:heme binding"/>
    <property type="evidence" value="ECO:0007669"/>
    <property type="project" value="InterPro"/>
</dbReference>
<evidence type="ECO:0000256" key="7">
    <source>
        <dbReference type="RuleBase" id="RU000461"/>
    </source>
</evidence>
<evidence type="ECO:0000256" key="2">
    <source>
        <dbReference type="ARBA" id="ARBA00022617"/>
    </source>
</evidence>
<dbReference type="EMBL" id="CP060828">
    <property type="protein sequence ID" value="QNP74220.1"/>
    <property type="molecule type" value="Genomic_DNA"/>
</dbReference>
<dbReference type="PANTHER" id="PTHR46696">
    <property type="entry name" value="P450, PUTATIVE (EUROFUNG)-RELATED"/>
    <property type="match status" value="1"/>
</dbReference>
<dbReference type="FunFam" id="1.10.630.10:FF:000018">
    <property type="entry name" value="Cytochrome P450 monooxygenase"/>
    <property type="match status" value="1"/>
</dbReference>
<name>A0A7H0IN54_9ACTN</name>
<dbReference type="Proteomes" id="UP000516052">
    <property type="component" value="Chromosome"/>
</dbReference>
<dbReference type="GO" id="GO:0016705">
    <property type="term" value="F:oxidoreductase activity, acting on paired donors, with incorporation or reduction of molecular oxygen"/>
    <property type="evidence" value="ECO:0007669"/>
    <property type="project" value="InterPro"/>
</dbReference>
<comment type="similarity">
    <text evidence="1 7">Belongs to the cytochrome P450 family.</text>
</comment>
<sequence length="435" mass="48067">MNTATEPTGDLGLPAYPAARSARCPLDLPAEYAQWRLGDGLQKVRLWNGETAWVVTRHEDVKFVLSDQRISADTLRYPRMHPSAQQQVPAFPRMDDPEHARIRLMLTKDFTVKRMEAMRPQVRALVDRFLDEMTAEGDSADLVESFALPMPSLVISLLLGVPYEDHAFFQEHSVTINQPDVTPQDKGRASAELFGFLMELVRRKQREPGDDLISRLIAERVETGELKPEEVAMNGLVLLIAGHETTANMIGLGTLTLLEHPEQAAVVRDSDDPKVVAGAVEELLRYLSIAQDMIWRAAHEDLVIGGQEVKAGDIIAVNLPAANHDPSFMENAGVLDIGRNTRGHIAFGYGIHQCLGQNLARVELTEALPRLLRRLPGLRLAVPLEEVPFRGTMAAFGVHALPVTWWANPTTATAAAVPVPGARWAARARGRRGPW</sequence>
<proteinExistence type="inferred from homology"/>
<keyword evidence="5 7" id="KW-0408">Iron</keyword>
<evidence type="ECO:0000313" key="9">
    <source>
        <dbReference type="Proteomes" id="UP000516052"/>
    </source>
</evidence>
<evidence type="ECO:0000256" key="6">
    <source>
        <dbReference type="ARBA" id="ARBA00023033"/>
    </source>
</evidence>
<dbReference type="CDD" id="cd11030">
    <property type="entry name" value="CYP105-like"/>
    <property type="match status" value="1"/>
</dbReference>
<dbReference type="RefSeq" id="WP_187751145.1">
    <property type="nucleotide sequence ID" value="NZ_CP060828.1"/>
</dbReference>
<protein>
    <submittedName>
        <fullName evidence="8">Cytochrome P450</fullName>
    </submittedName>
</protein>
<keyword evidence="6 7" id="KW-0503">Monooxygenase</keyword>
<dbReference type="PRINTS" id="PR00359">
    <property type="entry name" value="BP450"/>
</dbReference>
<keyword evidence="4 7" id="KW-0560">Oxidoreductase</keyword>
<dbReference type="PRINTS" id="PR00385">
    <property type="entry name" value="P450"/>
</dbReference>
<dbReference type="InterPro" id="IPR017972">
    <property type="entry name" value="Cyt_P450_CS"/>
</dbReference>
<dbReference type="PANTHER" id="PTHR46696:SF1">
    <property type="entry name" value="CYTOCHROME P450 YJIB-RELATED"/>
    <property type="match status" value="1"/>
</dbReference>
<dbReference type="AlphaFoldDB" id="A0A7H0IN54"/>